<evidence type="ECO:0000313" key="2">
    <source>
        <dbReference type="EnsemblPlants" id="OMERI04G24200.1"/>
    </source>
</evidence>
<evidence type="ECO:0000313" key="3">
    <source>
        <dbReference type="Proteomes" id="UP000008021"/>
    </source>
</evidence>
<name>A0A0E0DJQ1_9ORYZ</name>
<feature type="compositionally biased region" description="Low complexity" evidence="1">
    <location>
        <begin position="168"/>
        <end position="184"/>
    </location>
</feature>
<dbReference type="Gramene" id="OMERI04G24200.1">
    <property type="protein sequence ID" value="OMERI04G24200.1"/>
    <property type="gene ID" value="OMERI04G24200"/>
</dbReference>
<feature type="region of interest" description="Disordered" evidence="1">
    <location>
        <begin position="330"/>
        <end position="389"/>
    </location>
</feature>
<proteinExistence type="predicted"/>
<dbReference type="EnsemblPlants" id="OMERI04G24200.1">
    <property type="protein sequence ID" value="OMERI04G24200.1"/>
    <property type="gene ID" value="OMERI04G24200"/>
</dbReference>
<keyword evidence="3" id="KW-1185">Reference proteome</keyword>
<organism evidence="2">
    <name type="scientific">Oryza meridionalis</name>
    <dbReference type="NCBI Taxonomy" id="40149"/>
    <lineage>
        <taxon>Eukaryota</taxon>
        <taxon>Viridiplantae</taxon>
        <taxon>Streptophyta</taxon>
        <taxon>Embryophyta</taxon>
        <taxon>Tracheophyta</taxon>
        <taxon>Spermatophyta</taxon>
        <taxon>Magnoliopsida</taxon>
        <taxon>Liliopsida</taxon>
        <taxon>Poales</taxon>
        <taxon>Poaceae</taxon>
        <taxon>BOP clade</taxon>
        <taxon>Oryzoideae</taxon>
        <taxon>Oryzeae</taxon>
        <taxon>Oryzinae</taxon>
        <taxon>Oryza</taxon>
    </lineage>
</organism>
<feature type="region of interest" description="Disordered" evidence="1">
    <location>
        <begin position="168"/>
        <end position="189"/>
    </location>
</feature>
<protein>
    <submittedName>
        <fullName evidence="2">Uncharacterized protein</fullName>
    </submittedName>
</protein>
<dbReference type="Proteomes" id="UP000008021">
    <property type="component" value="Chromosome 4"/>
</dbReference>
<reference evidence="2" key="2">
    <citation type="submission" date="2018-05" db="EMBL/GenBank/DDBJ databases">
        <title>OmerRS3 (Oryza meridionalis Reference Sequence Version 3).</title>
        <authorList>
            <person name="Zhang J."/>
            <person name="Kudrna D."/>
            <person name="Lee S."/>
            <person name="Talag J."/>
            <person name="Welchert J."/>
            <person name="Wing R.A."/>
        </authorList>
    </citation>
    <scope>NUCLEOTIDE SEQUENCE [LARGE SCALE GENOMIC DNA]</scope>
    <source>
        <strain evidence="2">cv. OR44</strain>
    </source>
</reference>
<dbReference type="HOGENOM" id="CLU_689617_0_0_1"/>
<dbReference type="AlphaFoldDB" id="A0A0E0DJQ1"/>
<accession>A0A0E0DJQ1</accession>
<sequence length="400" mass="42825">MRTVYPCESLNTLKKTAVRSRRSPDAMTSSPNGPIPPCTAAPFAPHSASGEVIAYAPFCQFLAGWKWYAVRSRWRAFAGQTGGEEEEEKTRQKWTAMAKTERGNPANAMPEQYSEAAASKTIKQNSRVCNFEKTYKSPSLIHIDGDVAGVHGGEREVTWTPAQPLATSSSLLSQRHLRQLSPRSGSSGEKKSWCVSNSLSLSTCFTPVPAPFADVSSPSVPCSATGKKSGHSRTGTAADECIGAAFRSQRRKSALRYTRAEPAPATSAATTILHRPSRPSHAVVGSRKLLLTTSAGKAMIGLQLGLSHSRRSGSSGFLAKATFCTCTSSASLPRKAGRPPGRTVAEPDQHPLTSNGSVGSIAVPRKAQFTRSPETEWPQESLPVSQSGPCGLYWFLSSQE</sequence>
<reference evidence="2" key="1">
    <citation type="submission" date="2015-04" db="UniProtKB">
        <authorList>
            <consortium name="EnsemblPlants"/>
        </authorList>
    </citation>
    <scope>IDENTIFICATION</scope>
</reference>
<evidence type="ECO:0000256" key="1">
    <source>
        <dbReference type="SAM" id="MobiDB-lite"/>
    </source>
</evidence>